<evidence type="ECO:0000259" key="1">
    <source>
        <dbReference type="SMART" id="SM00849"/>
    </source>
</evidence>
<protein>
    <submittedName>
        <fullName evidence="2">Beta-lactamase domain protein</fullName>
    </submittedName>
</protein>
<dbReference type="SMART" id="SM00849">
    <property type="entry name" value="Lactamase_B"/>
    <property type="match status" value="1"/>
</dbReference>
<dbReference type="InterPro" id="IPR036866">
    <property type="entry name" value="RibonucZ/Hydroxyglut_hydro"/>
</dbReference>
<dbReference type="CDD" id="cd07726">
    <property type="entry name" value="ST1585-like_MBL-fold"/>
    <property type="match status" value="1"/>
</dbReference>
<sequence length="335" mass="37448">MSASTLDYHTTGTDCWRLDTALNRPEHTACYLLHDAGELALLDTGTSNNIPALLGTLRDLGFTESQVRWILPTHVHLDHAGGAGALLAACDNATLATHYRGLPHLIDPGKLEQGARAVYGEALFSRAFGNIIPAREERCQSLYDGDRLPLGRHELLFIDTPGHANHHGCFFHESKGNLYTGDTFGLHYDDLDYQGKPWIMATTTPVAFDPDQWMQSLDKMMALEPKRACLTHFGPLEDPMRWQHLLRESIQDHVDIALDEERLHNKEGREERLAAALMDKALSRLASQNPELDRILATRLLEDDILLNSKGLAVWLARRAKKRGNQVANPQLSSQ</sequence>
<dbReference type="Gene3D" id="3.60.15.10">
    <property type="entry name" value="Ribonuclease Z/Hydroxyacylglutathione hydrolase-like"/>
    <property type="match status" value="1"/>
</dbReference>
<name>A0A7U6JJ02_9GAMM</name>
<dbReference type="OrthoDB" id="9802991at2"/>
<dbReference type="Pfam" id="PF00753">
    <property type="entry name" value="Lactamase_B"/>
    <property type="match status" value="1"/>
</dbReference>
<dbReference type="SUPFAM" id="SSF56281">
    <property type="entry name" value="Metallo-hydrolase/oxidoreductase"/>
    <property type="match status" value="1"/>
</dbReference>
<dbReference type="KEGG" id="tbn:TBH_C2368"/>
<evidence type="ECO:0000313" key="2">
    <source>
        <dbReference type="EMBL" id="BAO45278.1"/>
    </source>
</evidence>
<reference evidence="2 3" key="1">
    <citation type="journal article" date="2014" name="PLoS ONE">
        <title>Physiological and genomic features of a novel sulfur-oxidizing gammaproteobacterium belonging to a previously uncultivated symbiotic lineage isolated from a hydrothermal vent.</title>
        <authorList>
            <person name="Nunoura T."/>
            <person name="Takaki Y."/>
            <person name="Kazama H."/>
            <person name="Kakuta J."/>
            <person name="Shimamura S."/>
            <person name="Makita H."/>
            <person name="Hirai M."/>
            <person name="Miyazaki M."/>
            <person name="Takai K."/>
        </authorList>
    </citation>
    <scope>NUCLEOTIDE SEQUENCE [LARGE SCALE GENOMIC DNA]</scope>
    <source>
        <strain evidence="2 3">Hiromi1</strain>
    </source>
</reference>
<gene>
    <name evidence="2" type="ORF">TBH_C2368</name>
</gene>
<evidence type="ECO:0000313" key="3">
    <source>
        <dbReference type="Proteomes" id="UP000031631"/>
    </source>
</evidence>
<feature type="domain" description="Metallo-beta-lactamase" evidence="1">
    <location>
        <begin position="27"/>
        <end position="232"/>
    </location>
</feature>
<dbReference type="PANTHER" id="PTHR42951">
    <property type="entry name" value="METALLO-BETA-LACTAMASE DOMAIN-CONTAINING"/>
    <property type="match status" value="1"/>
</dbReference>
<dbReference type="AlphaFoldDB" id="A0A7U6JJ02"/>
<proteinExistence type="predicted"/>
<dbReference type="RefSeq" id="WP_052470157.1">
    <property type="nucleotide sequence ID" value="NZ_AP012273.1"/>
</dbReference>
<dbReference type="Proteomes" id="UP000031631">
    <property type="component" value="Chromosome"/>
</dbReference>
<accession>A0A7U6JJ02</accession>
<keyword evidence="3" id="KW-1185">Reference proteome</keyword>
<organism evidence="2 3">
    <name type="scientific">Thiolapillus brandeum</name>
    <dbReference type="NCBI Taxonomy" id="1076588"/>
    <lineage>
        <taxon>Bacteria</taxon>
        <taxon>Pseudomonadati</taxon>
        <taxon>Pseudomonadota</taxon>
        <taxon>Gammaproteobacteria</taxon>
        <taxon>Chromatiales</taxon>
        <taxon>Sedimenticolaceae</taxon>
        <taxon>Thiolapillus</taxon>
    </lineage>
</organism>
<dbReference type="InterPro" id="IPR037482">
    <property type="entry name" value="ST1585_MBL-fold"/>
</dbReference>
<dbReference type="InterPro" id="IPR050855">
    <property type="entry name" value="NDM-1-like"/>
</dbReference>
<dbReference type="PANTHER" id="PTHR42951:SF22">
    <property type="entry name" value="METALLO BETA-LACTAMASE SUPERFAMILY LIPOPROTEIN"/>
    <property type="match status" value="1"/>
</dbReference>
<dbReference type="InterPro" id="IPR001279">
    <property type="entry name" value="Metallo-B-lactamas"/>
</dbReference>
<dbReference type="EMBL" id="AP012273">
    <property type="protein sequence ID" value="BAO45278.1"/>
    <property type="molecule type" value="Genomic_DNA"/>
</dbReference>